<gene>
    <name evidence="3" type="ORF">FB567DRAFT_551498</name>
</gene>
<accession>A0A8K0R0B2</accession>
<dbReference type="SUPFAM" id="SSF110395">
    <property type="entry name" value="CutC-like"/>
    <property type="match status" value="1"/>
</dbReference>
<comment type="caution">
    <text evidence="3">The sequence shown here is derived from an EMBL/GenBank/DDBJ whole genome shotgun (WGS) entry which is preliminary data.</text>
</comment>
<dbReference type="AlphaFoldDB" id="A0A8K0R0B2"/>
<dbReference type="PANTHER" id="PTHR12598">
    <property type="entry name" value="COPPER HOMEOSTASIS PROTEIN CUTC"/>
    <property type="match status" value="1"/>
</dbReference>
<reference evidence="3" key="1">
    <citation type="journal article" date="2021" name="Nat. Commun.">
        <title>Genetic determinants of endophytism in the Arabidopsis root mycobiome.</title>
        <authorList>
            <person name="Mesny F."/>
            <person name="Miyauchi S."/>
            <person name="Thiergart T."/>
            <person name="Pickel B."/>
            <person name="Atanasova L."/>
            <person name="Karlsson M."/>
            <person name="Huettel B."/>
            <person name="Barry K.W."/>
            <person name="Haridas S."/>
            <person name="Chen C."/>
            <person name="Bauer D."/>
            <person name="Andreopoulos W."/>
            <person name="Pangilinan J."/>
            <person name="LaButti K."/>
            <person name="Riley R."/>
            <person name="Lipzen A."/>
            <person name="Clum A."/>
            <person name="Drula E."/>
            <person name="Henrissat B."/>
            <person name="Kohler A."/>
            <person name="Grigoriev I.V."/>
            <person name="Martin F.M."/>
            <person name="Hacquard S."/>
        </authorList>
    </citation>
    <scope>NUCLEOTIDE SEQUENCE</scope>
    <source>
        <strain evidence="3">MPI-SDFR-AT-0120</strain>
    </source>
</reference>
<comment type="similarity">
    <text evidence="1">Belongs to the CutC family.</text>
</comment>
<proteinExistence type="inferred from homology"/>
<evidence type="ECO:0000313" key="3">
    <source>
        <dbReference type="EMBL" id="KAH7080691.1"/>
    </source>
</evidence>
<dbReference type="Proteomes" id="UP000813461">
    <property type="component" value="Unassembled WGS sequence"/>
</dbReference>
<dbReference type="InterPro" id="IPR036822">
    <property type="entry name" value="CutC-like_dom_sf"/>
</dbReference>
<dbReference type="GO" id="GO:0005507">
    <property type="term" value="F:copper ion binding"/>
    <property type="evidence" value="ECO:0007669"/>
    <property type="project" value="TreeGrafter"/>
</dbReference>
<dbReference type="Gene3D" id="3.20.20.380">
    <property type="entry name" value="Copper homeostasis (CutC) domain"/>
    <property type="match status" value="1"/>
</dbReference>
<protein>
    <recommendedName>
        <fullName evidence="2">Copper homeostasis protein cutC homolog</fullName>
    </recommendedName>
</protein>
<name>A0A8K0R0B2_9PLEO</name>
<dbReference type="Pfam" id="PF03932">
    <property type="entry name" value="CutC"/>
    <property type="match status" value="1"/>
</dbReference>
<dbReference type="PANTHER" id="PTHR12598:SF0">
    <property type="entry name" value="COPPER HOMEOSTASIS PROTEIN CUTC HOMOLOG"/>
    <property type="match status" value="1"/>
</dbReference>
<dbReference type="OrthoDB" id="7392499at2759"/>
<dbReference type="InterPro" id="IPR005627">
    <property type="entry name" value="CutC-like"/>
</dbReference>
<evidence type="ECO:0000256" key="1">
    <source>
        <dbReference type="ARBA" id="ARBA00007768"/>
    </source>
</evidence>
<evidence type="ECO:0000313" key="4">
    <source>
        <dbReference type="Proteomes" id="UP000813461"/>
    </source>
</evidence>
<organism evidence="3 4">
    <name type="scientific">Paraphoma chrysanthemicola</name>
    <dbReference type="NCBI Taxonomy" id="798071"/>
    <lineage>
        <taxon>Eukaryota</taxon>
        <taxon>Fungi</taxon>
        <taxon>Dikarya</taxon>
        <taxon>Ascomycota</taxon>
        <taxon>Pezizomycotina</taxon>
        <taxon>Dothideomycetes</taxon>
        <taxon>Pleosporomycetidae</taxon>
        <taxon>Pleosporales</taxon>
        <taxon>Pleosporineae</taxon>
        <taxon>Phaeosphaeriaceae</taxon>
        <taxon>Paraphoma</taxon>
    </lineage>
</organism>
<dbReference type="EMBL" id="JAGMVJ010000015">
    <property type="protein sequence ID" value="KAH7080691.1"/>
    <property type="molecule type" value="Genomic_DNA"/>
</dbReference>
<keyword evidence="4" id="KW-1185">Reference proteome</keyword>
<evidence type="ECO:0000256" key="2">
    <source>
        <dbReference type="ARBA" id="ARBA00019014"/>
    </source>
</evidence>
<sequence>MLEIACFTPSSALTAARAGADRLELCASYSLGGTTPSISTLLSIRRETQIPINVMIRPRGGNFHYSAAEFEQMKLDVALFAPLASGYVFGLLDARGHVDVARNAELVDIASPLPCTFHRAIDEAVELGDEVERVVKCGFKSVLLSGGTRTAEEGVERVRSLQERYGGKLSLVLGGGVRSANVEMLKRRAGVEWVHSAAITGEGEEVDGEEVGKLKAVLDRIRGQTQNDVKNDEEMGE</sequence>